<dbReference type="SUPFAM" id="SSF82708">
    <property type="entry name" value="R3H domain"/>
    <property type="match status" value="1"/>
</dbReference>
<proteinExistence type="predicted"/>
<dbReference type="InterPro" id="IPR036867">
    <property type="entry name" value="R3H_dom_sf"/>
</dbReference>
<dbReference type="AlphaFoldDB" id="A0A836CIN1"/>
<sequence length="244" mass="28272">MSTATIVPESHAQLIMSLMPDDSVPRKMLFPSPRFLVPPWPQRFSSVIKCDWHWELLSQYATGTRWLRLEDEDAVLFDFWLLDWFDYAAWLKSAATPQDIEGVFYIPKCAKRRKITCTQALEQVYMSLDKQVLQLLASEATSMCLGAKAPHERKWLHVRAEQAALVSESDGDEYMSKTITLTKPENWKLPSLPQLSRLQRLMLEQQANRESGNCIFCASCVLGQSMRDEEHYKQYYCLCDDMEC</sequence>
<gene>
    <name evidence="1" type="ORF">JKP88DRAFT_243929</name>
</gene>
<name>A0A836CIN1_9STRA</name>
<dbReference type="Proteomes" id="UP000664859">
    <property type="component" value="Unassembled WGS sequence"/>
</dbReference>
<evidence type="ECO:0000313" key="1">
    <source>
        <dbReference type="EMBL" id="KAG5187422.1"/>
    </source>
</evidence>
<keyword evidence="2" id="KW-1185">Reference proteome</keyword>
<comment type="caution">
    <text evidence="1">The sequence shown here is derived from an EMBL/GenBank/DDBJ whole genome shotgun (WGS) entry which is preliminary data.</text>
</comment>
<protein>
    <submittedName>
        <fullName evidence="1">Uncharacterized protein</fullName>
    </submittedName>
</protein>
<dbReference type="EMBL" id="JAFCMP010000090">
    <property type="protein sequence ID" value="KAG5187422.1"/>
    <property type="molecule type" value="Genomic_DNA"/>
</dbReference>
<dbReference type="GO" id="GO:0003676">
    <property type="term" value="F:nucleic acid binding"/>
    <property type="evidence" value="ECO:0007669"/>
    <property type="project" value="InterPro"/>
</dbReference>
<organism evidence="1 2">
    <name type="scientific">Tribonema minus</name>
    <dbReference type="NCBI Taxonomy" id="303371"/>
    <lineage>
        <taxon>Eukaryota</taxon>
        <taxon>Sar</taxon>
        <taxon>Stramenopiles</taxon>
        <taxon>Ochrophyta</taxon>
        <taxon>PX clade</taxon>
        <taxon>Xanthophyceae</taxon>
        <taxon>Tribonematales</taxon>
        <taxon>Tribonemataceae</taxon>
        <taxon>Tribonema</taxon>
    </lineage>
</organism>
<evidence type="ECO:0000313" key="2">
    <source>
        <dbReference type="Proteomes" id="UP000664859"/>
    </source>
</evidence>
<reference evidence="1" key="1">
    <citation type="submission" date="2021-02" db="EMBL/GenBank/DDBJ databases">
        <title>First Annotated Genome of the Yellow-green Alga Tribonema minus.</title>
        <authorList>
            <person name="Mahan K.M."/>
        </authorList>
    </citation>
    <scope>NUCLEOTIDE SEQUENCE</scope>
    <source>
        <strain evidence="1">UTEX B ZZ1240</strain>
    </source>
</reference>
<accession>A0A836CIN1</accession>